<feature type="region of interest" description="Disordered" evidence="4">
    <location>
        <begin position="211"/>
        <end position="324"/>
    </location>
</feature>
<proteinExistence type="predicted"/>
<protein>
    <submittedName>
        <fullName evidence="6">Pleckstrin homology domain-containing family H member 1-like protein</fullName>
    </submittedName>
</protein>
<feature type="compositionally biased region" description="Acidic residues" evidence="4">
    <location>
        <begin position="514"/>
        <end position="524"/>
    </location>
</feature>
<dbReference type="Gene3D" id="2.30.29.30">
    <property type="entry name" value="Pleckstrin-homology domain (PH domain)/Phosphotyrosine-binding domain (PTB)"/>
    <property type="match status" value="2"/>
</dbReference>
<dbReference type="EMBL" id="BRZM01003038">
    <property type="protein sequence ID" value="GLD75522.1"/>
    <property type="molecule type" value="Genomic_DNA"/>
</dbReference>
<dbReference type="SUPFAM" id="SSF50729">
    <property type="entry name" value="PH domain-like"/>
    <property type="match status" value="2"/>
</dbReference>
<evidence type="ECO:0000256" key="3">
    <source>
        <dbReference type="SAM" id="Coils"/>
    </source>
</evidence>
<feature type="domain" description="PH" evidence="5">
    <location>
        <begin position="708"/>
        <end position="816"/>
    </location>
</feature>
<comment type="caution">
    <text evidence="6">The sequence shown here is derived from an EMBL/GenBank/DDBJ whole genome shotgun (WGS) entry which is preliminary data.</text>
</comment>
<feature type="compositionally biased region" description="Basic and acidic residues" evidence="4">
    <location>
        <begin position="241"/>
        <end position="253"/>
    </location>
</feature>
<dbReference type="SMART" id="SM00233">
    <property type="entry name" value="PH"/>
    <property type="match status" value="2"/>
</dbReference>
<dbReference type="Pfam" id="PF00169">
    <property type="entry name" value="PH"/>
    <property type="match status" value="1"/>
</dbReference>
<feature type="region of interest" description="Disordered" evidence="4">
    <location>
        <begin position="129"/>
        <end position="193"/>
    </location>
</feature>
<organism evidence="6 7">
    <name type="scientific">Lates japonicus</name>
    <name type="common">Japanese lates</name>
    <dbReference type="NCBI Taxonomy" id="270547"/>
    <lineage>
        <taxon>Eukaryota</taxon>
        <taxon>Metazoa</taxon>
        <taxon>Chordata</taxon>
        <taxon>Craniata</taxon>
        <taxon>Vertebrata</taxon>
        <taxon>Euteleostomi</taxon>
        <taxon>Actinopterygii</taxon>
        <taxon>Neopterygii</taxon>
        <taxon>Teleostei</taxon>
        <taxon>Neoteleostei</taxon>
        <taxon>Acanthomorphata</taxon>
        <taxon>Carangaria</taxon>
        <taxon>Carangaria incertae sedis</taxon>
        <taxon>Centropomidae</taxon>
        <taxon>Lates</taxon>
    </lineage>
</organism>
<feature type="compositionally biased region" description="Pro residues" evidence="4">
    <location>
        <begin position="153"/>
        <end position="163"/>
    </location>
</feature>
<dbReference type="InterPro" id="IPR011993">
    <property type="entry name" value="PH-like_dom_sf"/>
</dbReference>
<feature type="region of interest" description="Disordered" evidence="4">
    <location>
        <begin position="570"/>
        <end position="596"/>
    </location>
</feature>
<evidence type="ECO:0000256" key="4">
    <source>
        <dbReference type="SAM" id="MobiDB-lite"/>
    </source>
</evidence>
<dbReference type="FunFam" id="2.30.29.30:FF:000335">
    <property type="entry name" value="Pleckstrin homology domain-containing family H member 2"/>
    <property type="match status" value="1"/>
</dbReference>
<evidence type="ECO:0000256" key="2">
    <source>
        <dbReference type="ARBA" id="ARBA00023054"/>
    </source>
</evidence>
<dbReference type="PANTHER" id="PTHR22903">
    <property type="entry name" value="PLEKHH PROTEIN"/>
    <property type="match status" value="1"/>
</dbReference>
<keyword evidence="2 3" id="KW-0175">Coiled coil</keyword>
<dbReference type="Proteomes" id="UP001279410">
    <property type="component" value="Unassembled WGS sequence"/>
</dbReference>
<keyword evidence="1" id="KW-0677">Repeat</keyword>
<dbReference type="CDD" id="cd13282">
    <property type="entry name" value="PH1_PLEKHH1_PLEKHH2"/>
    <property type="match status" value="1"/>
</dbReference>
<sequence>MQELEQRVTEADQRAESAEKQIHVMEEKLKSANIQTSESESSLYRKYQDLTNQVQEKDAVIKRLEMQLEKQILVRAQEAKIIEEKAAKIKDWVTFKLKEMEQENQQLKMANLKQTEQIMLLQDKLQSLLEKPASSGSPATSPVMDTHLVPNSPLFPPSCPGTPPAQDDSWRQTGPRGAASNIKISPTDVKRPPEQVSIGICLGDLAAHDALSPGRSREGPSSPVSISRPELPVDLEDQEGCSDRDNSSDELNSKFRSQCLHSSSSSSSSSSAYEMAHGPSSPESSIRITPKSPLLSRSPSTNNPFPNPPQPVVHQSGTSMTLPKVRTPLTPRDSIQLVKKHYSQPQPSLDRLHHLNVNIDIMTPSSTSSTLKSTGTTTSPFSQVVEETDIDDGLPDSMDGVVEGSGSEEESSRDGVSFVGLAEELERLDPEILKPPTPPLHRFPSWESRIYAVAKSGMRVSEATPGARGPGRGSNLPQYPAAGPFTQLIYKNINVPVYTTLKGKATQISSVPLPDDDSGSEDDSSSLASLRTSILSPDRKGSVPGSPRAVKRGVSMSSISSESDYAIPPDAYSLDSDYSEPEHKVQRTSSYSCESTGPEMLEKSGYLLKMGSQVKAWKRRWFILRNGEILYYKSPSDVIRKPQGQIELNSSCRIMRGEGAQTFQLITEKKTFYLTADSPNILEEWIRVLQNILKVQASSPVTVETTAKPTVRGWLTKVKHGHSKLVWCSLVGKVFYYYRNQEDKLPLGQLQMREASVQEVDRSCDSDEDYEAGSRGFLSSHCTLVVQPRDQSPTYLLIGTKQEKDTWLYHLTVAAGSSATFKVGTDYEQLIGKLLDAEGDP</sequence>
<feature type="compositionally biased region" description="Low complexity" evidence="4">
    <location>
        <begin position="262"/>
        <end position="271"/>
    </location>
</feature>
<dbReference type="PROSITE" id="PS50003">
    <property type="entry name" value="PH_DOMAIN"/>
    <property type="match status" value="2"/>
</dbReference>
<feature type="domain" description="PH" evidence="5">
    <location>
        <begin position="600"/>
        <end position="694"/>
    </location>
</feature>
<evidence type="ECO:0000313" key="7">
    <source>
        <dbReference type="Proteomes" id="UP001279410"/>
    </source>
</evidence>
<evidence type="ECO:0000259" key="5">
    <source>
        <dbReference type="PROSITE" id="PS50003"/>
    </source>
</evidence>
<keyword evidence="7" id="KW-1185">Reference proteome</keyword>
<dbReference type="InterPro" id="IPR001849">
    <property type="entry name" value="PH_domain"/>
</dbReference>
<accession>A0AAD3NIX6</accession>
<name>A0AAD3NIX6_LATJO</name>
<evidence type="ECO:0000313" key="6">
    <source>
        <dbReference type="EMBL" id="GLD75522.1"/>
    </source>
</evidence>
<feature type="non-terminal residue" evidence="6">
    <location>
        <position position="841"/>
    </location>
</feature>
<evidence type="ECO:0000256" key="1">
    <source>
        <dbReference type="ARBA" id="ARBA00022737"/>
    </source>
</evidence>
<gene>
    <name evidence="6" type="ORF">AKAME5_002685600</name>
</gene>
<feature type="coiled-coil region" evidence="3">
    <location>
        <begin position="1"/>
        <end position="67"/>
    </location>
</feature>
<reference evidence="6" key="1">
    <citation type="submission" date="2022-08" db="EMBL/GenBank/DDBJ databases">
        <title>Genome sequencing of akame (Lates japonicus).</title>
        <authorList>
            <person name="Hashiguchi Y."/>
            <person name="Takahashi H."/>
        </authorList>
    </citation>
    <scope>NUCLEOTIDE SEQUENCE</scope>
    <source>
        <strain evidence="6">Kochi</strain>
    </source>
</reference>
<feature type="region of interest" description="Disordered" evidence="4">
    <location>
        <begin position="509"/>
        <end position="555"/>
    </location>
</feature>
<dbReference type="AlphaFoldDB" id="A0AAD3NIX6"/>
<dbReference type="PANTHER" id="PTHR22903:SF4">
    <property type="entry name" value="PLECKSTRIN HOMOLOGY DOMAIN-CONTAINING FAMILY H MEMBER 1"/>
    <property type="match status" value="1"/>
</dbReference>